<dbReference type="FunCoup" id="A0A0C3H6Y4">
    <property type="interactions" value="526"/>
</dbReference>
<dbReference type="NCBIfam" id="NF003037">
    <property type="entry name" value="PRK03932.1"/>
    <property type="match status" value="1"/>
</dbReference>
<dbReference type="PANTHER" id="PTHR22594:SF34">
    <property type="entry name" value="ASPARAGINE--TRNA LIGASE, MITOCHONDRIAL-RELATED"/>
    <property type="match status" value="1"/>
</dbReference>
<dbReference type="InterPro" id="IPR012340">
    <property type="entry name" value="NA-bd_OB-fold"/>
</dbReference>
<sequence length="533" mass="60126">MQPNLTKTRCPVASTCPLPLLASTLRGPRQGREKQPRQGERDSKEQEREEEQEKQHARYDILARLLETPPADPDNVTVNGFIRSIRNQKQRSFASIGDGSSLEPLQALFPPQLANSLSTGTAVRLTGSWRPSPHPTAQSHELHVVGVDILGFNDAATFPLQKKYHSPEFLRTIPHIRPRTPFNSALLRFRSQIIAELTRFFADKDFVQTHPPIITSSDCEGAGEVFSLETADKDCVTEDSDGSFFRSPKYLTVSSQLHLEALAQAVGNVWTLSPTFRAEKSDTARHLSEFYMLEVEVNFVEEMGEVMSLVEDMLRHLTQKLYTTRVGQEILHGKRSGDQADEAVKRTEELERRWKGMMNGAWPRITYSEAIQLLESQSQSFEHKPRWGKGLQAEHERFLSRTIGGGQPVFVTKYPKAIKPFYMLDSPKDASQQTVECFDLLVPEVCEIAGGSMREHRLPQLLSTMQHLGMVPPDPISAEDLGSLKWYVDLRRWGSVPHGGFGLGFDRLLGYLSGVSNIREIVTFPRWVGRCEC</sequence>
<dbReference type="STRING" id="913774.A0A0C3H6Y4"/>
<evidence type="ECO:0000256" key="1">
    <source>
        <dbReference type="ARBA" id="ARBA00008226"/>
    </source>
</evidence>
<evidence type="ECO:0000256" key="2">
    <source>
        <dbReference type="ARBA" id="ARBA00012816"/>
    </source>
</evidence>
<evidence type="ECO:0000259" key="9">
    <source>
        <dbReference type="PROSITE" id="PS50862"/>
    </source>
</evidence>
<dbReference type="Proteomes" id="UP000054321">
    <property type="component" value="Unassembled WGS sequence"/>
</dbReference>
<evidence type="ECO:0000256" key="4">
    <source>
        <dbReference type="ARBA" id="ARBA00022741"/>
    </source>
</evidence>
<dbReference type="GO" id="GO:0005524">
    <property type="term" value="F:ATP binding"/>
    <property type="evidence" value="ECO:0007669"/>
    <property type="project" value="UniProtKB-KW"/>
</dbReference>
<feature type="domain" description="Aminoacyl-transfer RNA synthetases class-II family profile" evidence="9">
    <location>
        <begin position="187"/>
        <end position="525"/>
    </location>
</feature>
<accession>A0A0C3H6Y4</accession>
<dbReference type="Gene3D" id="3.30.930.10">
    <property type="entry name" value="Bira Bifunctional Protein, Domain 2"/>
    <property type="match status" value="1"/>
</dbReference>
<dbReference type="GO" id="GO:0004816">
    <property type="term" value="F:asparagine-tRNA ligase activity"/>
    <property type="evidence" value="ECO:0007669"/>
    <property type="project" value="UniProtKB-EC"/>
</dbReference>
<keyword evidence="7" id="KW-0030">Aminoacyl-tRNA synthetase</keyword>
<feature type="compositionally biased region" description="Basic and acidic residues" evidence="8">
    <location>
        <begin position="30"/>
        <end position="56"/>
    </location>
</feature>
<dbReference type="PANTHER" id="PTHR22594">
    <property type="entry name" value="ASPARTYL/LYSYL-TRNA SYNTHETASE"/>
    <property type="match status" value="1"/>
</dbReference>
<dbReference type="HOGENOM" id="CLU_004553_2_0_1"/>
<reference evidence="10 11" key="1">
    <citation type="submission" date="2014-04" db="EMBL/GenBank/DDBJ databases">
        <authorList>
            <consortium name="DOE Joint Genome Institute"/>
            <person name="Kuo A."/>
            <person name="Martino E."/>
            <person name="Perotto S."/>
            <person name="Kohler A."/>
            <person name="Nagy L.G."/>
            <person name="Floudas D."/>
            <person name="Copeland A."/>
            <person name="Barry K.W."/>
            <person name="Cichocki N."/>
            <person name="Veneault-Fourrey C."/>
            <person name="LaButti K."/>
            <person name="Lindquist E.A."/>
            <person name="Lipzen A."/>
            <person name="Lundell T."/>
            <person name="Morin E."/>
            <person name="Murat C."/>
            <person name="Sun H."/>
            <person name="Tunlid A."/>
            <person name="Henrissat B."/>
            <person name="Grigoriev I.V."/>
            <person name="Hibbett D.S."/>
            <person name="Martin F."/>
            <person name="Nordberg H.P."/>
            <person name="Cantor M.N."/>
            <person name="Hua S.X."/>
        </authorList>
    </citation>
    <scope>NUCLEOTIDE SEQUENCE [LARGE SCALE GENOMIC DNA]</scope>
    <source>
        <strain evidence="10 11">Zn</strain>
    </source>
</reference>
<dbReference type="InterPro" id="IPR004364">
    <property type="entry name" value="Aa-tRNA-synt_II"/>
</dbReference>
<dbReference type="PRINTS" id="PR01042">
    <property type="entry name" value="TRNASYNTHASP"/>
</dbReference>
<feature type="region of interest" description="Disordered" evidence="8">
    <location>
        <begin position="1"/>
        <end position="56"/>
    </location>
</feature>
<dbReference type="Pfam" id="PF00152">
    <property type="entry name" value="tRNA-synt_2"/>
    <property type="match status" value="1"/>
</dbReference>
<keyword evidence="4" id="KW-0547">Nucleotide-binding</keyword>
<gene>
    <name evidence="10" type="ORF">OIDMADRAFT_105562</name>
</gene>
<dbReference type="GO" id="GO:0070145">
    <property type="term" value="P:mitochondrial asparaginyl-tRNA aminoacylation"/>
    <property type="evidence" value="ECO:0007669"/>
    <property type="project" value="EnsemblFungi"/>
</dbReference>
<keyword evidence="5" id="KW-0067">ATP-binding</keyword>
<keyword evidence="11" id="KW-1185">Reference proteome</keyword>
<dbReference type="InterPro" id="IPR002312">
    <property type="entry name" value="Asp/Asn-tRNA-synth_IIb"/>
</dbReference>
<dbReference type="CDD" id="cd04318">
    <property type="entry name" value="EcAsnRS_like_N"/>
    <property type="match status" value="1"/>
</dbReference>
<evidence type="ECO:0000313" key="10">
    <source>
        <dbReference type="EMBL" id="KIM98146.1"/>
    </source>
</evidence>
<dbReference type="AlphaFoldDB" id="A0A0C3H6Y4"/>
<dbReference type="InParanoid" id="A0A0C3H6Y4"/>
<evidence type="ECO:0000256" key="6">
    <source>
        <dbReference type="ARBA" id="ARBA00022917"/>
    </source>
</evidence>
<proteinExistence type="inferred from homology"/>
<evidence type="ECO:0000256" key="3">
    <source>
        <dbReference type="ARBA" id="ARBA00022598"/>
    </source>
</evidence>
<dbReference type="CDD" id="cd00776">
    <property type="entry name" value="AsxRS_core"/>
    <property type="match status" value="1"/>
</dbReference>
<dbReference type="NCBIfam" id="TIGR00457">
    <property type="entry name" value="asnS"/>
    <property type="match status" value="1"/>
</dbReference>
<protein>
    <recommendedName>
        <fullName evidence="2">asparagine--tRNA ligase</fullName>
        <ecNumber evidence="2">6.1.1.22</ecNumber>
    </recommendedName>
</protein>
<evidence type="ECO:0000256" key="7">
    <source>
        <dbReference type="ARBA" id="ARBA00023146"/>
    </source>
</evidence>
<dbReference type="InterPro" id="IPR045864">
    <property type="entry name" value="aa-tRNA-synth_II/BPL/LPL"/>
</dbReference>
<dbReference type="GO" id="GO:0005739">
    <property type="term" value="C:mitochondrion"/>
    <property type="evidence" value="ECO:0007669"/>
    <property type="project" value="EnsemblFungi"/>
</dbReference>
<dbReference type="EC" id="6.1.1.22" evidence="2"/>
<organism evidence="10 11">
    <name type="scientific">Oidiodendron maius (strain Zn)</name>
    <dbReference type="NCBI Taxonomy" id="913774"/>
    <lineage>
        <taxon>Eukaryota</taxon>
        <taxon>Fungi</taxon>
        <taxon>Dikarya</taxon>
        <taxon>Ascomycota</taxon>
        <taxon>Pezizomycotina</taxon>
        <taxon>Leotiomycetes</taxon>
        <taxon>Leotiomycetes incertae sedis</taxon>
        <taxon>Myxotrichaceae</taxon>
        <taxon>Oidiodendron</taxon>
    </lineage>
</organism>
<evidence type="ECO:0000313" key="11">
    <source>
        <dbReference type="Proteomes" id="UP000054321"/>
    </source>
</evidence>
<dbReference type="EMBL" id="KN832881">
    <property type="protein sequence ID" value="KIM98146.1"/>
    <property type="molecule type" value="Genomic_DNA"/>
</dbReference>
<evidence type="ECO:0000256" key="8">
    <source>
        <dbReference type="SAM" id="MobiDB-lite"/>
    </source>
</evidence>
<comment type="similarity">
    <text evidence="1">Belongs to the class-II aminoacyl-tRNA synthetase family.</text>
</comment>
<dbReference type="Gene3D" id="2.40.50.140">
    <property type="entry name" value="Nucleic acid-binding proteins"/>
    <property type="match status" value="1"/>
</dbReference>
<dbReference type="PROSITE" id="PS50862">
    <property type="entry name" value="AA_TRNA_LIGASE_II"/>
    <property type="match status" value="1"/>
</dbReference>
<keyword evidence="6" id="KW-0648">Protein biosynthesis</keyword>
<dbReference type="OrthoDB" id="43906at2759"/>
<evidence type="ECO:0000256" key="5">
    <source>
        <dbReference type="ARBA" id="ARBA00022840"/>
    </source>
</evidence>
<dbReference type="SUPFAM" id="SSF55681">
    <property type="entry name" value="Class II aaRS and biotin synthetases"/>
    <property type="match status" value="1"/>
</dbReference>
<dbReference type="InterPro" id="IPR004522">
    <property type="entry name" value="Asn-tRNA-ligase"/>
</dbReference>
<keyword evidence="3" id="KW-0436">Ligase</keyword>
<reference evidence="11" key="2">
    <citation type="submission" date="2015-01" db="EMBL/GenBank/DDBJ databases">
        <title>Evolutionary Origins and Diversification of the Mycorrhizal Mutualists.</title>
        <authorList>
            <consortium name="DOE Joint Genome Institute"/>
            <consortium name="Mycorrhizal Genomics Consortium"/>
            <person name="Kohler A."/>
            <person name="Kuo A."/>
            <person name="Nagy L.G."/>
            <person name="Floudas D."/>
            <person name="Copeland A."/>
            <person name="Barry K.W."/>
            <person name="Cichocki N."/>
            <person name="Veneault-Fourrey C."/>
            <person name="LaButti K."/>
            <person name="Lindquist E.A."/>
            <person name="Lipzen A."/>
            <person name="Lundell T."/>
            <person name="Morin E."/>
            <person name="Murat C."/>
            <person name="Riley R."/>
            <person name="Ohm R."/>
            <person name="Sun H."/>
            <person name="Tunlid A."/>
            <person name="Henrissat B."/>
            <person name="Grigoriev I.V."/>
            <person name="Hibbett D.S."/>
            <person name="Martin F."/>
        </authorList>
    </citation>
    <scope>NUCLEOTIDE SEQUENCE [LARGE SCALE GENOMIC DNA]</scope>
    <source>
        <strain evidence="11">Zn</strain>
    </source>
</reference>
<dbReference type="SUPFAM" id="SSF50249">
    <property type="entry name" value="Nucleic acid-binding proteins"/>
    <property type="match status" value="1"/>
</dbReference>
<dbReference type="InterPro" id="IPR006195">
    <property type="entry name" value="aa-tRNA-synth_II"/>
</dbReference>
<name>A0A0C3H6Y4_OIDMZ</name>